<sequence length="252" mass="24762">MTPWLRTLRATGLAGALGAGAVVAPCAAGPAHGAGLPASAPVAVVAAPSPGPSAPGAVAVPDGSGTHDGRGGHARPGRPDGHDRTERPDRPDAGPSSRPTEDSGPGDGPGRRPPKSSSPSSSATSAASPSESGTADPAPSRGGKQPGEGRQRPGRDEERRPERDGRGENADRYPDDDSDVGVPEAPATATPPGATEAAEVSPATPSRSPAQSGTPTRAAAEPVLRVLPLGSGLVLIGLGLALGLAGLRLRRG</sequence>
<dbReference type="Proteomes" id="UP001610810">
    <property type="component" value="Unassembled WGS sequence"/>
</dbReference>
<feature type="chain" id="PRO_5046874476" evidence="3">
    <location>
        <begin position="34"/>
        <end position="252"/>
    </location>
</feature>
<organism evidence="4 5">
    <name type="scientific">Streptomyces tendae</name>
    <dbReference type="NCBI Taxonomy" id="1932"/>
    <lineage>
        <taxon>Bacteria</taxon>
        <taxon>Bacillati</taxon>
        <taxon>Actinomycetota</taxon>
        <taxon>Actinomycetes</taxon>
        <taxon>Kitasatosporales</taxon>
        <taxon>Streptomycetaceae</taxon>
        <taxon>Streptomyces</taxon>
    </lineage>
</organism>
<feature type="compositionally biased region" description="Low complexity" evidence="1">
    <location>
        <begin position="115"/>
        <end position="135"/>
    </location>
</feature>
<name>A0ABW7S296_STRTE</name>
<keyword evidence="3" id="KW-0732">Signal</keyword>
<evidence type="ECO:0000256" key="1">
    <source>
        <dbReference type="SAM" id="MobiDB-lite"/>
    </source>
</evidence>
<keyword evidence="2" id="KW-0472">Membrane</keyword>
<gene>
    <name evidence="4" type="ORF">ACH3YB_17145</name>
</gene>
<evidence type="ECO:0000256" key="3">
    <source>
        <dbReference type="SAM" id="SignalP"/>
    </source>
</evidence>
<dbReference type="EMBL" id="JBIQWK010000004">
    <property type="protein sequence ID" value="MFI0573347.1"/>
    <property type="molecule type" value="Genomic_DNA"/>
</dbReference>
<reference evidence="4 5" key="1">
    <citation type="submission" date="2024-10" db="EMBL/GenBank/DDBJ databases">
        <authorList>
            <person name="Wannawong T."/>
            <person name="Kuncharoen N."/>
            <person name="Mhuantong W."/>
        </authorList>
    </citation>
    <scope>NUCLEOTIDE SEQUENCE [LARGE SCALE GENOMIC DNA]</scope>
    <source>
        <strain evidence="4 5">CALK1-4</strain>
    </source>
</reference>
<feature type="compositionally biased region" description="Polar residues" evidence="1">
    <location>
        <begin position="203"/>
        <end position="215"/>
    </location>
</feature>
<feature type="transmembrane region" description="Helical" evidence="2">
    <location>
        <begin position="226"/>
        <end position="247"/>
    </location>
</feature>
<comment type="caution">
    <text evidence="4">The sequence shown here is derived from an EMBL/GenBank/DDBJ whole genome shotgun (WGS) entry which is preliminary data.</text>
</comment>
<feature type="compositionally biased region" description="Low complexity" evidence="1">
    <location>
        <begin position="49"/>
        <end position="61"/>
    </location>
</feature>
<feature type="compositionally biased region" description="Basic and acidic residues" evidence="1">
    <location>
        <begin position="147"/>
        <end position="175"/>
    </location>
</feature>
<keyword evidence="2" id="KW-1133">Transmembrane helix</keyword>
<keyword evidence="2" id="KW-0812">Transmembrane</keyword>
<dbReference type="RefSeq" id="WP_398351918.1">
    <property type="nucleotide sequence ID" value="NZ_JBIQWK010000004.1"/>
</dbReference>
<evidence type="ECO:0000313" key="5">
    <source>
        <dbReference type="Proteomes" id="UP001610810"/>
    </source>
</evidence>
<keyword evidence="5" id="KW-1185">Reference proteome</keyword>
<feature type="compositionally biased region" description="Low complexity" evidence="1">
    <location>
        <begin position="180"/>
        <end position="200"/>
    </location>
</feature>
<feature type="compositionally biased region" description="Basic and acidic residues" evidence="1">
    <location>
        <begin position="65"/>
        <end position="92"/>
    </location>
</feature>
<evidence type="ECO:0000313" key="4">
    <source>
        <dbReference type="EMBL" id="MFI0573347.1"/>
    </source>
</evidence>
<feature type="signal peptide" evidence="3">
    <location>
        <begin position="1"/>
        <end position="33"/>
    </location>
</feature>
<accession>A0ABW7S296</accession>
<proteinExistence type="predicted"/>
<feature type="region of interest" description="Disordered" evidence="1">
    <location>
        <begin position="49"/>
        <end position="218"/>
    </location>
</feature>
<evidence type="ECO:0000256" key="2">
    <source>
        <dbReference type="SAM" id="Phobius"/>
    </source>
</evidence>
<protein>
    <submittedName>
        <fullName evidence="4">Uncharacterized protein</fullName>
    </submittedName>
</protein>